<feature type="region of interest" description="Disordered" evidence="1">
    <location>
        <begin position="278"/>
        <end position="341"/>
    </location>
</feature>
<keyword evidence="3" id="KW-1185">Reference proteome</keyword>
<dbReference type="InParanoid" id="A0A0C3CZ24"/>
<dbReference type="Proteomes" id="UP000053989">
    <property type="component" value="Unassembled WGS sequence"/>
</dbReference>
<protein>
    <submittedName>
        <fullName evidence="2">Uncharacterized protein</fullName>
    </submittedName>
</protein>
<feature type="compositionally biased region" description="Basic and acidic residues" evidence="1">
    <location>
        <begin position="639"/>
        <end position="653"/>
    </location>
</feature>
<dbReference type="HOGENOM" id="CLU_014992_0_0_1"/>
<feature type="compositionally biased region" description="Polar residues" evidence="1">
    <location>
        <begin position="685"/>
        <end position="701"/>
    </location>
</feature>
<dbReference type="OrthoDB" id="2564267at2759"/>
<dbReference type="EMBL" id="KN822170">
    <property type="protein sequence ID" value="KIM53810.1"/>
    <property type="molecule type" value="Genomic_DNA"/>
</dbReference>
<feature type="region of interest" description="Disordered" evidence="1">
    <location>
        <begin position="48"/>
        <end position="142"/>
    </location>
</feature>
<reference evidence="3" key="2">
    <citation type="submission" date="2015-01" db="EMBL/GenBank/DDBJ databases">
        <title>Evolutionary Origins and Diversification of the Mycorrhizal Mutualists.</title>
        <authorList>
            <consortium name="DOE Joint Genome Institute"/>
            <consortium name="Mycorrhizal Genomics Consortium"/>
            <person name="Kohler A."/>
            <person name="Kuo A."/>
            <person name="Nagy L.G."/>
            <person name="Floudas D."/>
            <person name="Copeland A."/>
            <person name="Barry K.W."/>
            <person name="Cichocki N."/>
            <person name="Veneault-Fourrey C."/>
            <person name="LaButti K."/>
            <person name="Lindquist E.A."/>
            <person name="Lipzen A."/>
            <person name="Lundell T."/>
            <person name="Morin E."/>
            <person name="Murat C."/>
            <person name="Riley R."/>
            <person name="Ohm R."/>
            <person name="Sun H."/>
            <person name="Tunlid A."/>
            <person name="Henrissat B."/>
            <person name="Grigoriev I.V."/>
            <person name="Hibbett D.S."/>
            <person name="Martin F."/>
        </authorList>
    </citation>
    <scope>NUCLEOTIDE SEQUENCE [LARGE SCALE GENOMIC DNA]</scope>
    <source>
        <strain evidence="3">Foug A</strain>
    </source>
</reference>
<feature type="compositionally biased region" description="Polar residues" evidence="1">
    <location>
        <begin position="762"/>
        <end position="772"/>
    </location>
</feature>
<feature type="compositionally biased region" description="Acidic residues" evidence="1">
    <location>
        <begin position="84"/>
        <end position="99"/>
    </location>
</feature>
<evidence type="ECO:0000313" key="3">
    <source>
        <dbReference type="Proteomes" id="UP000053989"/>
    </source>
</evidence>
<evidence type="ECO:0000256" key="1">
    <source>
        <dbReference type="SAM" id="MobiDB-lite"/>
    </source>
</evidence>
<reference evidence="2 3" key="1">
    <citation type="submission" date="2014-04" db="EMBL/GenBank/DDBJ databases">
        <authorList>
            <consortium name="DOE Joint Genome Institute"/>
            <person name="Kuo A."/>
            <person name="Kohler A."/>
            <person name="Nagy L.G."/>
            <person name="Floudas D."/>
            <person name="Copeland A."/>
            <person name="Barry K.W."/>
            <person name="Cichocki N."/>
            <person name="Veneault-Fourrey C."/>
            <person name="LaButti K."/>
            <person name="Lindquist E.A."/>
            <person name="Lipzen A."/>
            <person name="Lundell T."/>
            <person name="Morin E."/>
            <person name="Murat C."/>
            <person name="Sun H."/>
            <person name="Tunlid A."/>
            <person name="Henrissat B."/>
            <person name="Grigoriev I.V."/>
            <person name="Hibbett D.S."/>
            <person name="Martin F."/>
            <person name="Nordberg H.P."/>
            <person name="Cantor M.N."/>
            <person name="Hua S.X."/>
        </authorList>
    </citation>
    <scope>NUCLEOTIDE SEQUENCE [LARGE SCALE GENOMIC DNA]</scope>
    <source>
        <strain evidence="2 3">Foug A</strain>
    </source>
</reference>
<accession>A0A0C3CZ24</accession>
<dbReference type="AlphaFoldDB" id="A0A0C3CZ24"/>
<feature type="region of interest" description="Disordered" evidence="1">
    <location>
        <begin position="575"/>
        <end position="608"/>
    </location>
</feature>
<feature type="compositionally biased region" description="Basic residues" evidence="1">
    <location>
        <begin position="654"/>
        <end position="665"/>
    </location>
</feature>
<name>A0A0C3CZ24_9AGAM</name>
<gene>
    <name evidence="2" type="ORF">SCLCIDRAFT_138161</name>
</gene>
<dbReference type="STRING" id="1036808.A0A0C3CZ24"/>
<sequence length="969" mass="105504">MVKPAPFSRLQLAAALIEYDNDPSNPNVPFRSAEDSAIFAHLRRNGPRRSKDYLGVTVPSEVESEPAQRRSRGSLGALRNPFESADDDDDEPPENDGLEVDLTSWGLDAFVEKDKKNKGKGKARAQELPNPHTAPSLGQTHSVAGETIRSRGARSMSVGTLNDFGIGGVFLEAEQGSGSDSLGRIRSSVELDRMQMAQPPLQRRRASTHALIENLPVQSPLHSVPFPSIRSRSPGHEEALRPVSLYLDLQGDHTQNRLSVTLDSKALLNDVTDEEGVQTAVVRSPSPDRADHRRTASNASIGSLASKNVLADGNPFAVRPPSPSRSSRFDPKVRTQSMSTEPVDARAFVDEVEAESSRDRPYSTVELLRPKVLVMPSPLQSTASPQPLQPVVRPHSGFVTSTDGPPLPPGARSARPSSQVELTPAPVASNSFTPNPRASLTLSQLAFRNALVVGGQRDISYADIDSRLPRAAREGEQVKFEIEEEEPEESPPPVSIPLPPVPPPTEIELKRPAGKLYGWSLIDNLEHRKAEMKQKARVFRGDDRPSMMIRGQIRRSSTLIDPATLGRPLSQNLETATPGLARRNSSGPLVDLNGEKPPTFGASATEGKLPQSRSVFGVDTIWDREMAKLKEIEALEKAEADERRLREQEEGGRHGKKKKKGKLKTKRDSGSPSAGPSPSPGILETHTSYFPPTLPDTQKPTLSRPAAHEGESDSGGEDNLPLGQILSKPEKIVNNWVAASTDEDDGPRRTTGVGPRYPVKSTARTLHNPNNGEDSEEDIPLVAAAALAAQRASQIPLSRSHDNDEDDEDKPLVTVLNKGKLLSPSSNLHNLATGLRSVKDDDDDEPLGLRVSRAPMASQASLAYTGSDDDKPLAFHPEQQRRTQYQMLAQMQQQQHMLMQAQMQNNIYFGAPAMMGSGFFGPPMAPQPMMMGVPMTMPISPPSPPPVRDPAKFGRVDRWRRDVAVEGSE</sequence>
<proteinExistence type="predicted"/>
<feature type="region of interest" description="Disordered" evidence="1">
    <location>
        <begin position="639"/>
        <end position="776"/>
    </location>
</feature>
<organism evidence="2 3">
    <name type="scientific">Scleroderma citrinum Foug A</name>
    <dbReference type="NCBI Taxonomy" id="1036808"/>
    <lineage>
        <taxon>Eukaryota</taxon>
        <taxon>Fungi</taxon>
        <taxon>Dikarya</taxon>
        <taxon>Basidiomycota</taxon>
        <taxon>Agaricomycotina</taxon>
        <taxon>Agaricomycetes</taxon>
        <taxon>Agaricomycetidae</taxon>
        <taxon>Boletales</taxon>
        <taxon>Sclerodermatineae</taxon>
        <taxon>Sclerodermataceae</taxon>
        <taxon>Scleroderma</taxon>
    </lineage>
</organism>
<feature type="compositionally biased region" description="Polar residues" evidence="1">
    <location>
        <begin position="296"/>
        <end position="306"/>
    </location>
</feature>
<evidence type="ECO:0000313" key="2">
    <source>
        <dbReference type="EMBL" id="KIM53810.1"/>
    </source>
</evidence>